<dbReference type="InterPro" id="IPR050312">
    <property type="entry name" value="IolE/XylAMocC-like"/>
</dbReference>
<protein>
    <submittedName>
        <fullName evidence="2">AP endonuclease</fullName>
    </submittedName>
</protein>
<evidence type="ECO:0000313" key="3">
    <source>
        <dbReference type="Proteomes" id="UP000067111"/>
    </source>
</evidence>
<feature type="domain" description="Xylose isomerase-like TIM barrel" evidence="1">
    <location>
        <begin position="46"/>
        <end position="261"/>
    </location>
</feature>
<dbReference type="InterPro" id="IPR013022">
    <property type="entry name" value="Xyl_isomerase-like_TIM-brl"/>
</dbReference>
<sequence>MQDALINPAVLFCKGLAQQKYQGAEKGLQAADEEGCTHWYIDGSLYGEMVEDWTEARIASLLAQMTVTGVTPIYHSNFKAPLGSDVEAFRGAAVEYVKREIDIASQLGAPLIIHGGCLVEPNRVQMAKQIALERYLKSVQELARYAEAKGTDIYLESLAHYVNYRIFTDEAQYAWVVERLQAQRNVYFVLGVGHANIESGWLAQVVRHYHPLIKGISFGLYADYADVVQAMVETRWRGLVTVETHHRSPHQALADLAAMYRKSL</sequence>
<dbReference type="RefSeq" id="WP_060755573.1">
    <property type="nucleotide sequence ID" value="NZ_LRMR01000025.1"/>
</dbReference>
<keyword evidence="2" id="KW-0378">Hydrolase</keyword>
<organism evidence="2 3">
    <name type="scientific">Pseudomonas palleroniana</name>
    <dbReference type="NCBI Taxonomy" id="191390"/>
    <lineage>
        <taxon>Bacteria</taxon>
        <taxon>Pseudomonadati</taxon>
        <taxon>Pseudomonadota</taxon>
        <taxon>Gammaproteobacteria</taxon>
        <taxon>Pseudomonadales</taxon>
        <taxon>Pseudomonadaceae</taxon>
        <taxon>Pseudomonas</taxon>
    </lineage>
</organism>
<dbReference type="PANTHER" id="PTHR12110">
    <property type="entry name" value="HYDROXYPYRUVATE ISOMERASE"/>
    <property type="match status" value="1"/>
</dbReference>
<dbReference type="GO" id="GO:0004519">
    <property type="term" value="F:endonuclease activity"/>
    <property type="evidence" value="ECO:0007669"/>
    <property type="project" value="UniProtKB-KW"/>
</dbReference>
<dbReference type="PANTHER" id="PTHR12110:SF21">
    <property type="entry name" value="XYLOSE ISOMERASE-LIKE TIM BARREL DOMAIN-CONTAINING PROTEIN"/>
    <property type="match status" value="1"/>
</dbReference>
<dbReference type="Proteomes" id="UP000067111">
    <property type="component" value="Unassembled WGS sequence"/>
</dbReference>
<reference evidence="3" key="1">
    <citation type="submission" date="2016-01" db="EMBL/GenBank/DDBJ databases">
        <authorList>
            <person name="Gamez R.M."/>
            <person name="Rodriguez F."/>
            <person name="Bernal J.F."/>
            <person name="Agarwala R."/>
            <person name="Landsman D."/>
            <person name="Marino-Ramirez L."/>
        </authorList>
    </citation>
    <scope>NUCLEOTIDE SEQUENCE [LARGE SCALE GENOMIC DNA]</scope>
    <source>
        <strain evidence="3">Ps006</strain>
    </source>
</reference>
<evidence type="ECO:0000313" key="2">
    <source>
        <dbReference type="EMBL" id="KWU49475.1"/>
    </source>
</evidence>
<evidence type="ECO:0000259" key="1">
    <source>
        <dbReference type="Pfam" id="PF01261"/>
    </source>
</evidence>
<dbReference type="Gene3D" id="3.20.20.150">
    <property type="entry name" value="Divalent-metal-dependent TIM barrel enzymes"/>
    <property type="match status" value="1"/>
</dbReference>
<comment type="caution">
    <text evidence="2">The sequence shown here is derived from an EMBL/GenBank/DDBJ whole genome shotgun (WGS) entry which is preliminary data.</text>
</comment>
<keyword evidence="2" id="KW-0540">Nuclease</keyword>
<dbReference type="SUPFAM" id="SSF51658">
    <property type="entry name" value="Xylose isomerase-like"/>
    <property type="match status" value="1"/>
</dbReference>
<keyword evidence="2" id="KW-0255">Endonuclease</keyword>
<accession>A0A0X7K1A5</accession>
<dbReference type="Pfam" id="PF01261">
    <property type="entry name" value="AP_endonuc_2"/>
    <property type="match status" value="1"/>
</dbReference>
<name>A0A0X7K1A5_9PSED</name>
<dbReference type="EMBL" id="LRMR01000025">
    <property type="protein sequence ID" value="KWU49475.1"/>
    <property type="molecule type" value="Genomic_DNA"/>
</dbReference>
<dbReference type="OrthoDB" id="4350283at2"/>
<proteinExistence type="predicted"/>
<dbReference type="InterPro" id="IPR036237">
    <property type="entry name" value="Xyl_isomerase-like_sf"/>
</dbReference>
<gene>
    <name evidence="2" type="ORF">AWV77_18145</name>
</gene>
<dbReference type="AlphaFoldDB" id="A0A0X7K1A5"/>